<evidence type="ECO:0000313" key="1">
    <source>
        <dbReference type="EMBL" id="MER9286222.1"/>
    </source>
</evidence>
<sequence>MPITKTDVDKLGAGTLLWDAGKGSVLGFGVRKQRRDPVFVLKYSLNGRQRWYTIGRFGSPWTVDLARLEATKLLGRIASGEDPCCSRDNAKVDGELLTVADACDQYLVVAKAGAILTRFNRPKKASTLDIDVGRIERHIKPLIGSTRVKDVDARIVKRLIQDVTVGKTAAKIKTKPRGRALVTGGAATAARVADLLSGIMTWAVDEGFIGANPVHRIRRYRSEPRRRFLNDSELDMLGARIRAGVDPEDRPFHPYAIAIIQLLCLTGCRSSEIAALEWTEVDLEQNCLRLEDTKSGRSLRAIGNNAIELLTAHSRIEGRAFVFPGAKGATHYQGLNKEAPRLFRSAGLPDVTCHVLRHTFASVASDLGYSDGTIAGLLGHKGRGVTSRYIHRPDAALASAAEAVSSDVWRRMGM</sequence>
<dbReference type="Proteomes" id="UP001480082">
    <property type="component" value="Unassembled WGS sequence"/>
</dbReference>
<comment type="caution">
    <text evidence="1">The sequence shown here is derived from an EMBL/GenBank/DDBJ whole genome shotgun (WGS) entry which is preliminary data.</text>
</comment>
<dbReference type="EMBL" id="JAMYRI010000012">
    <property type="protein sequence ID" value="MER9286222.1"/>
    <property type="molecule type" value="Genomic_DNA"/>
</dbReference>
<name>A0ACC6T2R9_9HYPH</name>
<protein>
    <submittedName>
        <fullName evidence="1">Site-specific integrase</fullName>
    </submittedName>
</protein>
<evidence type="ECO:0000313" key="2">
    <source>
        <dbReference type="Proteomes" id="UP001480082"/>
    </source>
</evidence>
<reference evidence="1 2" key="1">
    <citation type="journal article" date="2024" name="Proc. Natl. Acad. Sci. U.S.A.">
        <title>The evolutionary genomics of adaptation to stress in wild rhizobium bacteria.</title>
        <authorList>
            <person name="Kehlet-Delgado H."/>
            <person name="Montoya A.P."/>
            <person name="Jensen K.T."/>
            <person name="Wendlandt C.E."/>
            <person name="Dexheimer C."/>
            <person name="Roberts M."/>
            <person name="Torres Martinez L."/>
            <person name="Friesen M.L."/>
            <person name="Griffitts J.S."/>
            <person name="Porter S.S."/>
        </authorList>
    </citation>
    <scope>NUCLEOTIDE SEQUENCE [LARGE SCALE GENOMIC DNA]</scope>
    <source>
        <strain evidence="1 2">M0468</strain>
    </source>
</reference>
<proteinExistence type="predicted"/>
<organism evidence="1 2">
    <name type="scientific">Mesorhizobium australicum</name>
    <dbReference type="NCBI Taxonomy" id="536018"/>
    <lineage>
        <taxon>Bacteria</taxon>
        <taxon>Pseudomonadati</taxon>
        <taxon>Pseudomonadota</taxon>
        <taxon>Alphaproteobacteria</taxon>
        <taxon>Hyphomicrobiales</taxon>
        <taxon>Phyllobacteriaceae</taxon>
        <taxon>Mesorhizobium</taxon>
    </lineage>
</organism>
<gene>
    <name evidence="1" type="ORF">NKI81_20030</name>
</gene>
<accession>A0ACC6T2R9</accession>
<keyword evidence="2" id="KW-1185">Reference proteome</keyword>